<reference evidence="4 6" key="1">
    <citation type="submission" date="2024-02" db="EMBL/GenBank/DDBJ databases">
        <authorList>
            <person name="Chen Y."/>
            <person name="Shah S."/>
            <person name="Dougan E. K."/>
            <person name="Thang M."/>
            <person name="Chan C."/>
        </authorList>
    </citation>
    <scope>NUCLEOTIDE SEQUENCE [LARGE SCALE GENOMIC DNA]</scope>
</reference>
<feature type="domain" description="C4-type zinc-finger of DNA polymerase delta" evidence="3">
    <location>
        <begin position="225"/>
        <end position="296"/>
    </location>
</feature>
<dbReference type="Proteomes" id="UP001642464">
    <property type="component" value="Unassembled WGS sequence"/>
</dbReference>
<dbReference type="Pfam" id="PF14260">
    <property type="entry name" value="zf-C4pol"/>
    <property type="match status" value="1"/>
</dbReference>
<sequence>MEPKHLRTLPSRERLLKKHHLEWSSLAAQQRREMQVLQLRMQSLVVRASCVATVTPMERAMSRPSHVHVTPPSYSTAQAVNQVQPWSIQVDHACRSHQGQSGSRSIELEETKSDGSGSPNKFECSKNPTIQCGSEKMEHSTSGGSSDESCLIFDEELISEYYLERQVAPALHRLFMLVRGPNGQQGYVDVRRWIAAGYRPKRRDVAAVLSSAQRDALGMAKGPVCVACGQRGSLNNFICSACQEGDAVPRLLTSMSHRQFWERRLQVCREECLRCTGSFDIEADCRSIYCENFFRKANAEVQLRACVAPTWPTSLESFEW</sequence>
<organism evidence="4 6">
    <name type="scientific">Durusdinium trenchii</name>
    <dbReference type="NCBI Taxonomy" id="1381693"/>
    <lineage>
        <taxon>Eukaryota</taxon>
        <taxon>Sar</taxon>
        <taxon>Alveolata</taxon>
        <taxon>Dinophyceae</taxon>
        <taxon>Suessiales</taxon>
        <taxon>Symbiodiniaceae</taxon>
        <taxon>Durusdinium</taxon>
    </lineage>
</organism>
<proteinExistence type="predicted"/>
<feature type="region of interest" description="Disordered" evidence="2">
    <location>
        <begin position="98"/>
        <end position="147"/>
    </location>
</feature>
<comment type="catalytic activity">
    <reaction evidence="1">
        <text>DNA(n) + a 2'-deoxyribonucleoside 5'-triphosphate = DNA(n+1) + diphosphate</text>
        <dbReference type="Rhea" id="RHEA:22508"/>
        <dbReference type="Rhea" id="RHEA-COMP:17339"/>
        <dbReference type="Rhea" id="RHEA-COMP:17340"/>
        <dbReference type="ChEBI" id="CHEBI:33019"/>
        <dbReference type="ChEBI" id="CHEBI:61560"/>
        <dbReference type="ChEBI" id="CHEBI:173112"/>
        <dbReference type="EC" id="2.7.7.7"/>
    </reaction>
</comment>
<dbReference type="PANTHER" id="PTHR45812:SF1">
    <property type="entry name" value="DNA POLYMERASE ZETA CATALYTIC SUBUNIT"/>
    <property type="match status" value="1"/>
</dbReference>
<dbReference type="InterPro" id="IPR025687">
    <property type="entry name" value="Znf-C4pol"/>
</dbReference>
<dbReference type="EMBL" id="CAXAMM010002969">
    <property type="protein sequence ID" value="CAK8998044.1"/>
    <property type="molecule type" value="Genomic_DNA"/>
</dbReference>
<protein>
    <submittedName>
        <fullName evidence="4">DNA polymerase</fullName>
    </submittedName>
</protein>
<dbReference type="EMBL" id="CAXAMM010009458">
    <property type="protein sequence ID" value="CAK9020465.1"/>
    <property type="molecule type" value="Genomic_DNA"/>
</dbReference>
<comment type="caution">
    <text evidence="4">The sequence shown here is derived from an EMBL/GenBank/DDBJ whole genome shotgun (WGS) entry which is preliminary data.</text>
</comment>
<name>A0ABP0I9E7_9DINO</name>
<evidence type="ECO:0000313" key="6">
    <source>
        <dbReference type="Proteomes" id="UP001642464"/>
    </source>
</evidence>
<evidence type="ECO:0000313" key="5">
    <source>
        <dbReference type="EMBL" id="CAK9020465.1"/>
    </source>
</evidence>
<keyword evidence="6" id="KW-1185">Reference proteome</keyword>
<evidence type="ECO:0000256" key="2">
    <source>
        <dbReference type="SAM" id="MobiDB-lite"/>
    </source>
</evidence>
<gene>
    <name evidence="5" type="ORF">SCF082_LOCUS14925</name>
    <name evidence="4" type="ORF">SCF082_LOCUS5464</name>
</gene>
<evidence type="ECO:0000313" key="4">
    <source>
        <dbReference type="EMBL" id="CAK8998044.1"/>
    </source>
</evidence>
<evidence type="ECO:0000256" key="1">
    <source>
        <dbReference type="ARBA" id="ARBA00049244"/>
    </source>
</evidence>
<dbReference type="InterPro" id="IPR030559">
    <property type="entry name" value="PolZ_Rev3"/>
</dbReference>
<evidence type="ECO:0000259" key="3">
    <source>
        <dbReference type="Pfam" id="PF14260"/>
    </source>
</evidence>
<accession>A0ABP0I9E7</accession>
<dbReference type="PANTHER" id="PTHR45812">
    <property type="entry name" value="DNA POLYMERASE ZETA CATALYTIC SUBUNIT"/>
    <property type="match status" value="1"/>
</dbReference>